<dbReference type="EMBL" id="BJZP01000031">
    <property type="protein sequence ID" value="GEO87144.1"/>
    <property type="molecule type" value="Genomic_DNA"/>
</dbReference>
<evidence type="ECO:0000313" key="2">
    <source>
        <dbReference type="EMBL" id="GEO87144.1"/>
    </source>
</evidence>
<dbReference type="AlphaFoldDB" id="A0A512HNW5"/>
<dbReference type="OrthoDB" id="9804721at2"/>
<accession>A0A512HNW5</accession>
<organism evidence="2 3">
    <name type="scientific">Ciceribacter naphthalenivorans</name>
    <dbReference type="NCBI Taxonomy" id="1118451"/>
    <lineage>
        <taxon>Bacteria</taxon>
        <taxon>Pseudomonadati</taxon>
        <taxon>Pseudomonadota</taxon>
        <taxon>Alphaproteobacteria</taxon>
        <taxon>Hyphomicrobiales</taxon>
        <taxon>Rhizobiaceae</taxon>
        <taxon>Ciceribacter</taxon>
    </lineage>
</organism>
<name>A0A512HNW5_9HYPH</name>
<comment type="caution">
    <text evidence="2">The sequence shown here is derived from an EMBL/GenBank/DDBJ whole genome shotgun (WGS) entry which is preliminary data.</text>
</comment>
<dbReference type="Proteomes" id="UP000321717">
    <property type="component" value="Unassembled WGS sequence"/>
</dbReference>
<dbReference type="Gene3D" id="3.40.50.12370">
    <property type="match status" value="1"/>
</dbReference>
<reference evidence="2 3" key="1">
    <citation type="submission" date="2019-07" db="EMBL/GenBank/DDBJ databases">
        <title>Whole genome shotgun sequence of Rhizobium naphthalenivorans NBRC 107585.</title>
        <authorList>
            <person name="Hosoyama A."/>
            <person name="Uohara A."/>
            <person name="Ohji S."/>
            <person name="Ichikawa N."/>
        </authorList>
    </citation>
    <scope>NUCLEOTIDE SEQUENCE [LARGE SCALE GENOMIC DNA]</scope>
    <source>
        <strain evidence="2 3">NBRC 107585</strain>
    </source>
</reference>
<proteinExistence type="inferred from homology"/>
<dbReference type="CDD" id="cd00293">
    <property type="entry name" value="USP-like"/>
    <property type="match status" value="1"/>
</dbReference>
<protein>
    <submittedName>
        <fullName evidence="2">Universal stress protein</fullName>
    </submittedName>
</protein>
<dbReference type="PANTHER" id="PTHR46268:SF15">
    <property type="entry name" value="UNIVERSAL STRESS PROTEIN HP_0031"/>
    <property type="match status" value="1"/>
</dbReference>
<evidence type="ECO:0000256" key="1">
    <source>
        <dbReference type="ARBA" id="ARBA00008791"/>
    </source>
</evidence>
<comment type="similarity">
    <text evidence="1">Belongs to the universal stress protein A family.</text>
</comment>
<dbReference type="SUPFAM" id="SSF52402">
    <property type="entry name" value="Adenine nucleotide alpha hydrolases-like"/>
    <property type="match status" value="2"/>
</dbReference>
<dbReference type="RefSeq" id="WP_147182002.1">
    <property type="nucleotide sequence ID" value="NZ_BJZP01000031.1"/>
</dbReference>
<keyword evidence="3" id="KW-1185">Reference proteome</keyword>
<evidence type="ECO:0000313" key="3">
    <source>
        <dbReference type="Proteomes" id="UP000321717"/>
    </source>
</evidence>
<dbReference type="PRINTS" id="PR01438">
    <property type="entry name" value="UNVRSLSTRESS"/>
</dbReference>
<gene>
    <name evidence="2" type="ORF">RNA01_40760</name>
</gene>
<sequence length="280" mass="30560">MSYKTILAVLDTPKNAQQITDFSISLAEQFQSHVIGLHAEALATVPLVAPMEIPDPSTVQALQDMAHDETLDVEKIFRERAERNGTSFEWRSFVSSAGYSAASLIDSARNCDLVVAAQGENSILSESRADLENFLFESGRPVLLVPYILQAPKPIKRVLIAWNGSREAARATFDALPFLKAAESVEVFSVDPPETRTQSSSMAGAEIAATLARHGVNITVVRQEADQLPASAAIENRLSDSSIDLLVMGAYSHKRWWEVLFGGVTRTVLESMTALTLLSR</sequence>
<dbReference type="PANTHER" id="PTHR46268">
    <property type="entry name" value="STRESS RESPONSE PROTEIN NHAX"/>
    <property type="match status" value="1"/>
</dbReference>
<dbReference type="InterPro" id="IPR006015">
    <property type="entry name" value="Universal_stress_UspA"/>
</dbReference>